<dbReference type="InterPro" id="IPR058626">
    <property type="entry name" value="MdtA-like_b-barrel"/>
</dbReference>
<dbReference type="Pfam" id="PF25944">
    <property type="entry name" value="Beta-barrel_RND"/>
    <property type="match status" value="1"/>
</dbReference>
<dbReference type="Pfam" id="PF25876">
    <property type="entry name" value="HH_MFP_RND"/>
    <property type="match status" value="1"/>
</dbReference>
<reference evidence="8 9" key="1">
    <citation type="submission" date="2020-06" db="EMBL/GenBank/DDBJ databases">
        <authorList>
            <person name="Hwang Y.J."/>
        </authorList>
    </citation>
    <scope>NUCLEOTIDE SEQUENCE [LARGE SCALE GENOMIC DNA]</scope>
    <source>
        <strain evidence="8 9">KUDC8001</strain>
    </source>
</reference>
<feature type="region of interest" description="Disordered" evidence="3">
    <location>
        <begin position="1"/>
        <end position="20"/>
    </location>
</feature>
<evidence type="ECO:0000256" key="1">
    <source>
        <dbReference type="ARBA" id="ARBA00004196"/>
    </source>
</evidence>
<dbReference type="NCBIfam" id="TIGR01730">
    <property type="entry name" value="RND_mfp"/>
    <property type="match status" value="1"/>
</dbReference>
<evidence type="ECO:0000259" key="6">
    <source>
        <dbReference type="Pfam" id="PF25944"/>
    </source>
</evidence>
<dbReference type="Gene3D" id="2.40.420.20">
    <property type="match status" value="1"/>
</dbReference>
<dbReference type="InterPro" id="IPR058625">
    <property type="entry name" value="MdtA-like_BSH"/>
</dbReference>
<dbReference type="GO" id="GO:0022857">
    <property type="term" value="F:transmembrane transporter activity"/>
    <property type="evidence" value="ECO:0007669"/>
    <property type="project" value="InterPro"/>
</dbReference>
<proteinExistence type="inferred from homology"/>
<feature type="domain" description="Multidrug resistance protein MdtA-like C-terminal permuted SH3" evidence="7">
    <location>
        <begin position="279"/>
        <end position="338"/>
    </location>
</feature>
<dbReference type="Gene3D" id="2.40.30.170">
    <property type="match status" value="1"/>
</dbReference>
<protein>
    <submittedName>
        <fullName evidence="8">Efflux RND transporter periplasmic adaptor subunit</fullName>
    </submittedName>
</protein>
<dbReference type="AlphaFoldDB" id="A0A7L7LGS2"/>
<comment type="subcellular location">
    <subcellularLocation>
        <location evidence="1">Cell envelope</location>
    </subcellularLocation>
</comment>
<dbReference type="GO" id="GO:0030313">
    <property type="term" value="C:cell envelope"/>
    <property type="evidence" value="ECO:0007669"/>
    <property type="project" value="UniProtKB-SubCell"/>
</dbReference>
<feature type="domain" description="Multidrug resistance protein MdtA-like barrel-sandwich hybrid" evidence="5">
    <location>
        <begin position="44"/>
        <end position="179"/>
    </location>
</feature>
<evidence type="ECO:0000259" key="7">
    <source>
        <dbReference type="Pfam" id="PF25967"/>
    </source>
</evidence>
<dbReference type="EMBL" id="CP055153">
    <property type="protein sequence ID" value="QMU31599.1"/>
    <property type="molecule type" value="Genomic_DNA"/>
</dbReference>
<dbReference type="SUPFAM" id="SSF111369">
    <property type="entry name" value="HlyD-like secretion proteins"/>
    <property type="match status" value="1"/>
</dbReference>
<dbReference type="GO" id="GO:0046677">
    <property type="term" value="P:response to antibiotic"/>
    <property type="evidence" value="ECO:0007669"/>
    <property type="project" value="TreeGrafter"/>
</dbReference>
<dbReference type="GO" id="GO:0005886">
    <property type="term" value="C:plasma membrane"/>
    <property type="evidence" value="ECO:0007669"/>
    <property type="project" value="TreeGrafter"/>
</dbReference>
<comment type="similarity">
    <text evidence="2">Belongs to the membrane fusion protein (MFP) (TC 8.A.1) family.</text>
</comment>
<evidence type="ECO:0000256" key="3">
    <source>
        <dbReference type="SAM" id="MobiDB-lite"/>
    </source>
</evidence>
<evidence type="ECO:0000259" key="5">
    <source>
        <dbReference type="Pfam" id="PF25917"/>
    </source>
</evidence>
<dbReference type="PANTHER" id="PTHR30158">
    <property type="entry name" value="ACRA/E-RELATED COMPONENT OF DRUG EFFLUX TRANSPORTER"/>
    <property type="match status" value="1"/>
</dbReference>
<gene>
    <name evidence="8" type="ORF">HUW48_17320</name>
</gene>
<evidence type="ECO:0000313" key="9">
    <source>
        <dbReference type="Proteomes" id="UP000514509"/>
    </source>
</evidence>
<dbReference type="PANTHER" id="PTHR30158:SF23">
    <property type="entry name" value="MULTIDRUG RESISTANCE PROTEIN MEXA"/>
    <property type="match status" value="1"/>
</dbReference>
<evidence type="ECO:0000256" key="2">
    <source>
        <dbReference type="ARBA" id="ARBA00009477"/>
    </source>
</evidence>
<evidence type="ECO:0000259" key="4">
    <source>
        <dbReference type="Pfam" id="PF25876"/>
    </source>
</evidence>
<feature type="domain" description="Multidrug resistance protein MdtA-like alpha-helical hairpin" evidence="4">
    <location>
        <begin position="85"/>
        <end position="154"/>
    </location>
</feature>
<dbReference type="Pfam" id="PF25917">
    <property type="entry name" value="BSH_RND"/>
    <property type="match status" value="1"/>
</dbReference>
<organism evidence="8 9">
    <name type="scientific">Adhaeribacter radiodurans</name>
    <dbReference type="NCBI Taxonomy" id="2745197"/>
    <lineage>
        <taxon>Bacteria</taxon>
        <taxon>Pseudomonadati</taxon>
        <taxon>Bacteroidota</taxon>
        <taxon>Cytophagia</taxon>
        <taxon>Cytophagales</taxon>
        <taxon>Hymenobacteraceae</taxon>
        <taxon>Adhaeribacter</taxon>
    </lineage>
</organism>
<dbReference type="InterPro" id="IPR058624">
    <property type="entry name" value="MdtA-like_HH"/>
</dbReference>
<evidence type="ECO:0000313" key="8">
    <source>
        <dbReference type="EMBL" id="QMU31599.1"/>
    </source>
</evidence>
<dbReference type="InterPro" id="IPR006143">
    <property type="entry name" value="RND_pump_MFP"/>
</dbReference>
<dbReference type="Proteomes" id="UP000514509">
    <property type="component" value="Chromosome"/>
</dbReference>
<reference evidence="8 9" key="2">
    <citation type="submission" date="2020-08" db="EMBL/GenBank/DDBJ databases">
        <title>Adhaeribacter dokdonensis sp. nov., isolated from the rhizosphere of Elymus tsukushiensis, a plant native to the Dokdo Islands, Republic of Korea.</title>
        <authorList>
            <person name="Ghim S.Y."/>
        </authorList>
    </citation>
    <scope>NUCLEOTIDE SEQUENCE [LARGE SCALE GENOMIC DNA]</scope>
    <source>
        <strain evidence="8 9">KUDC8001</strain>
    </source>
</reference>
<sequence length="364" mass="40101">MSGCTAQGEVEKKNPEVPTLPVTQAITKDTVLHHDYVADIQAQRHVEIRGRVKGFLDNIYVDEGQQVKKGQPLFRISSEEYKAELARTKANLNSAIAAAKGAQLEVDRVKTLVDKRVVTKSELEVAQAKLNAAKAGIEEAKSAQANAATKLSYTFIKAPFTGIIDRIPLKVGSLVDEGALLTTLSDLGSVYVYFNVSEKEYLNYIKAQQQGTSTRSEVVDLVLADGLPYPQKGKIETVEGVFEANTGAIAFRAKFPNPKQLLKHGSTGRVRLTNEVEEALLIPQKAAFEIQDQNFVYVVDQNNTLKIKNFKPRARLSHFYIVESGLQPGDKVVYEGVQELRDGLAIKPVYIPMDSLLSAQNRSL</sequence>
<keyword evidence="9" id="KW-1185">Reference proteome</keyword>
<dbReference type="Pfam" id="PF25967">
    <property type="entry name" value="RND-MFP_C"/>
    <property type="match status" value="1"/>
</dbReference>
<accession>A0A7L7LGS2</accession>
<dbReference type="Gene3D" id="1.10.287.470">
    <property type="entry name" value="Helix hairpin bin"/>
    <property type="match status" value="1"/>
</dbReference>
<dbReference type="InterPro" id="IPR058627">
    <property type="entry name" value="MdtA-like_C"/>
</dbReference>
<feature type="domain" description="Multidrug resistance protein MdtA-like beta-barrel" evidence="6">
    <location>
        <begin position="190"/>
        <end position="273"/>
    </location>
</feature>
<dbReference type="Gene3D" id="2.40.50.100">
    <property type="match status" value="1"/>
</dbReference>
<dbReference type="KEGG" id="add:HUW48_17320"/>
<name>A0A7L7LGS2_9BACT</name>